<reference evidence="12 13" key="1">
    <citation type="submission" date="2017-11" db="EMBL/GenBank/DDBJ databases">
        <title>Genome sequence of Entomoplasma freundtii BARC 318 (ATCC 51999).</title>
        <authorList>
            <person name="Lo W.-S."/>
            <person name="Gasparich G.E."/>
            <person name="Kuo C.-H."/>
        </authorList>
    </citation>
    <scope>NUCLEOTIDE SEQUENCE [LARGE SCALE GENOMIC DNA]</scope>
    <source>
        <strain evidence="12 13">BARC 318</strain>
    </source>
</reference>
<dbReference type="SUPFAM" id="SSF53271">
    <property type="entry name" value="PRTase-like"/>
    <property type="match status" value="1"/>
</dbReference>
<evidence type="ECO:0000256" key="1">
    <source>
        <dbReference type="ARBA" id="ARBA00000868"/>
    </source>
</evidence>
<dbReference type="Gene3D" id="3.40.50.2020">
    <property type="match status" value="1"/>
</dbReference>
<evidence type="ECO:0000256" key="7">
    <source>
        <dbReference type="ARBA" id="ARBA00022490"/>
    </source>
</evidence>
<dbReference type="NCBIfam" id="NF002634">
    <property type="entry name" value="PRK02304.1-3"/>
    <property type="match status" value="1"/>
</dbReference>
<dbReference type="GO" id="GO:0006168">
    <property type="term" value="P:adenine salvage"/>
    <property type="evidence" value="ECO:0007669"/>
    <property type="project" value="InterPro"/>
</dbReference>
<dbReference type="AlphaFoldDB" id="A0A2K8NS47"/>
<dbReference type="GO" id="GO:0003999">
    <property type="term" value="F:adenine phosphoribosyltransferase activity"/>
    <property type="evidence" value="ECO:0007669"/>
    <property type="project" value="UniProtKB-UniRule"/>
</dbReference>
<dbReference type="PANTHER" id="PTHR32315">
    <property type="entry name" value="ADENINE PHOSPHORIBOSYLTRANSFERASE"/>
    <property type="match status" value="1"/>
</dbReference>
<dbReference type="Proteomes" id="UP000232222">
    <property type="component" value="Chromosome"/>
</dbReference>
<dbReference type="GO" id="GO:0005737">
    <property type="term" value="C:cytoplasm"/>
    <property type="evidence" value="ECO:0007669"/>
    <property type="project" value="UniProtKB-SubCell"/>
</dbReference>
<dbReference type="GO" id="GO:0044209">
    <property type="term" value="P:AMP salvage"/>
    <property type="evidence" value="ECO:0007669"/>
    <property type="project" value="UniProtKB-UniRule"/>
</dbReference>
<evidence type="ECO:0000256" key="2">
    <source>
        <dbReference type="ARBA" id="ARBA00003968"/>
    </source>
</evidence>
<dbReference type="InterPro" id="IPR050054">
    <property type="entry name" value="UPRTase/APRTase"/>
</dbReference>
<dbReference type="GO" id="GO:0016208">
    <property type="term" value="F:AMP binding"/>
    <property type="evidence" value="ECO:0007669"/>
    <property type="project" value="TreeGrafter"/>
</dbReference>
<keyword evidence="8 11" id="KW-0328">Glycosyltransferase</keyword>
<evidence type="ECO:0000256" key="5">
    <source>
        <dbReference type="ARBA" id="ARBA00008391"/>
    </source>
</evidence>
<keyword evidence="7 11" id="KW-0963">Cytoplasm</keyword>
<protein>
    <recommendedName>
        <fullName evidence="6 11">Adenine phosphoribosyltransferase</fullName>
        <shortName evidence="11">APRT</shortName>
        <ecNumber evidence="6 11">2.4.2.7</ecNumber>
    </recommendedName>
</protein>
<comment type="similarity">
    <text evidence="5 11">Belongs to the purine/pyrimidine phosphoribosyltransferase family.</text>
</comment>
<dbReference type="HAMAP" id="MF_00004">
    <property type="entry name" value="Aden_phosphoribosyltr"/>
    <property type="match status" value="1"/>
</dbReference>
<proteinExistence type="inferred from homology"/>
<dbReference type="InterPro" id="IPR029057">
    <property type="entry name" value="PRTase-like"/>
</dbReference>
<evidence type="ECO:0000256" key="9">
    <source>
        <dbReference type="ARBA" id="ARBA00022679"/>
    </source>
</evidence>
<evidence type="ECO:0000256" key="8">
    <source>
        <dbReference type="ARBA" id="ARBA00022676"/>
    </source>
</evidence>
<dbReference type="PANTHER" id="PTHR32315:SF3">
    <property type="entry name" value="ADENINE PHOSPHORIBOSYLTRANSFERASE"/>
    <property type="match status" value="1"/>
</dbReference>
<dbReference type="UniPathway" id="UPA00588">
    <property type="reaction ID" value="UER00646"/>
</dbReference>
<evidence type="ECO:0000256" key="6">
    <source>
        <dbReference type="ARBA" id="ARBA00011893"/>
    </source>
</evidence>
<evidence type="ECO:0000256" key="11">
    <source>
        <dbReference type="HAMAP-Rule" id="MF_00004"/>
    </source>
</evidence>
<evidence type="ECO:0000256" key="10">
    <source>
        <dbReference type="ARBA" id="ARBA00022726"/>
    </source>
</evidence>
<dbReference type="GO" id="GO:0006166">
    <property type="term" value="P:purine ribonucleoside salvage"/>
    <property type="evidence" value="ECO:0007669"/>
    <property type="project" value="UniProtKB-UniRule"/>
</dbReference>
<evidence type="ECO:0000313" key="12">
    <source>
        <dbReference type="EMBL" id="ATZ16376.1"/>
    </source>
</evidence>
<dbReference type="NCBIfam" id="NF002636">
    <property type="entry name" value="PRK02304.1-5"/>
    <property type="match status" value="1"/>
</dbReference>
<dbReference type="GO" id="GO:0002055">
    <property type="term" value="F:adenine binding"/>
    <property type="evidence" value="ECO:0007669"/>
    <property type="project" value="TreeGrafter"/>
</dbReference>
<dbReference type="CDD" id="cd06223">
    <property type="entry name" value="PRTases_typeI"/>
    <property type="match status" value="1"/>
</dbReference>
<comment type="subunit">
    <text evidence="11">Homodimer.</text>
</comment>
<gene>
    <name evidence="11 12" type="primary">apt</name>
    <name evidence="12" type="ORF">EFREU_v1c03500</name>
</gene>
<comment type="subcellular location">
    <subcellularLocation>
        <location evidence="3 11">Cytoplasm</location>
    </subcellularLocation>
</comment>
<comment type="pathway">
    <text evidence="4 11">Purine metabolism; AMP biosynthesis via salvage pathway; AMP from adenine: step 1/1.</text>
</comment>
<dbReference type="InterPro" id="IPR000836">
    <property type="entry name" value="PRTase_dom"/>
</dbReference>
<keyword evidence="9 11" id="KW-0808">Transferase</keyword>
<dbReference type="EC" id="2.4.2.7" evidence="6 11"/>
<evidence type="ECO:0000256" key="4">
    <source>
        <dbReference type="ARBA" id="ARBA00004659"/>
    </source>
</evidence>
<dbReference type="InterPro" id="IPR005764">
    <property type="entry name" value="Ade_phspho_trans"/>
</dbReference>
<dbReference type="EMBL" id="CP024962">
    <property type="protein sequence ID" value="ATZ16376.1"/>
    <property type="molecule type" value="Genomic_DNA"/>
</dbReference>
<keyword evidence="13" id="KW-1185">Reference proteome</keyword>
<dbReference type="Pfam" id="PF00156">
    <property type="entry name" value="Pribosyltran"/>
    <property type="match status" value="1"/>
</dbReference>
<comment type="catalytic activity">
    <reaction evidence="1 11">
        <text>AMP + diphosphate = 5-phospho-alpha-D-ribose 1-diphosphate + adenine</text>
        <dbReference type="Rhea" id="RHEA:16609"/>
        <dbReference type="ChEBI" id="CHEBI:16708"/>
        <dbReference type="ChEBI" id="CHEBI:33019"/>
        <dbReference type="ChEBI" id="CHEBI:58017"/>
        <dbReference type="ChEBI" id="CHEBI:456215"/>
        <dbReference type="EC" id="2.4.2.7"/>
    </reaction>
</comment>
<dbReference type="FunFam" id="3.40.50.2020:FF:000021">
    <property type="entry name" value="Adenine phosphoribosyltransferase"/>
    <property type="match status" value="1"/>
</dbReference>
<evidence type="ECO:0000313" key="13">
    <source>
        <dbReference type="Proteomes" id="UP000232222"/>
    </source>
</evidence>
<sequence>MKDIKIQDYITEVPDFPKQGISFKDITPILNNPPVFHQVVDEMARFTKSTGANIIVAPEARGFIFAAPVAYATNIALVLIRKAGKLPRATIKKEYDLEYGKATLEMHKGDIKPGDKVVIIDDVLATGGTLEAIIEMVEAQGAKVVGLSVLADLTFLHDDKIIANRQYQSLVNY</sequence>
<keyword evidence="10 11" id="KW-0660">Purine salvage</keyword>
<evidence type="ECO:0000256" key="3">
    <source>
        <dbReference type="ARBA" id="ARBA00004496"/>
    </source>
</evidence>
<comment type="function">
    <text evidence="2 11">Catalyzes a salvage reaction resulting in the formation of AMP, that is energically less costly than de novo synthesis.</text>
</comment>
<dbReference type="KEGG" id="efr:EFREU_v1c03500"/>
<dbReference type="NCBIfam" id="TIGR01090">
    <property type="entry name" value="apt"/>
    <property type="match status" value="1"/>
</dbReference>
<accession>A0A2K8NS47</accession>
<name>A0A2K8NS47_9MOLU</name>
<organism evidence="12 13">
    <name type="scientific">Entomoplasma freundtii</name>
    <dbReference type="NCBI Taxonomy" id="74700"/>
    <lineage>
        <taxon>Bacteria</taxon>
        <taxon>Bacillati</taxon>
        <taxon>Mycoplasmatota</taxon>
        <taxon>Mollicutes</taxon>
        <taxon>Entomoplasmatales</taxon>
        <taxon>Entomoplasmataceae</taxon>
        <taxon>Entomoplasma</taxon>
    </lineage>
</organism>